<dbReference type="EMBL" id="AMGV01000006">
    <property type="protein sequence ID" value="KEF55894.1"/>
    <property type="molecule type" value="Genomic_DNA"/>
</dbReference>
<protein>
    <submittedName>
        <fullName evidence="1">Uncharacterized protein</fullName>
    </submittedName>
</protein>
<keyword evidence="2" id="KW-1185">Reference proteome</keyword>
<proteinExistence type="predicted"/>
<dbReference type="Proteomes" id="UP000027920">
    <property type="component" value="Unassembled WGS sequence"/>
</dbReference>
<dbReference type="GeneID" id="25282388"/>
<sequence length="83" mass="9164">MAGFIGLPNPIFDAANYNPTLLPSFLYNLLISYKRLGDELVKALSKSVEVDGVMDDEMEGGIERPTPLPDHAAVFQRSYSFVT</sequence>
<organism evidence="1 2">
    <name type="scientific">Exophiala aquamarina CBS 119918</name>
    <dbReference type="NCBI Taxonomy" id="1182545"/>
    <lineage>
        <taxon>Eukaryota</taxon>
        <taxon>Fungi</taxon>
        <taxon>Dikarya</taxon>
        <taxon>Ascomycota</taxon>
        <taxon>Pezizomycotina</taxon>
        <taxon>Eurotiomycetes</taxon>
        <taxon>Chaetothyriomycetidae</taxon>
        <taxon>Chaetothyriales</taxon>
        <taxon>Herpotrichiellaceae</taxon>
        <taxon>Exophiala</taxon>
    </lineage>
</organism>
<evidence type="ECO:0000313" key="1">
    <source>
        <dbReference type="EMBL" id="KEF55894.1"/>
    </source>
</evidence>
<comment type="caution">
    <text evidence="1">The sequence shown here is derived from an EMBL/GenBank/DDBJ whole genome shotgun (WGS) entry which is preliminary data.</text>
</comment>
<gene>
    <name evidence="1" type="ORF">A1O9_07474</name>
</gene>
<dbReference type="VEuPathDB" id="FungiDB:A1O9_07474"/>
<name>A0A072P709_9EURO</name>
<evidence type="ECO:0000313" key="2">
    <source>
        <dbReference type="Proteomes" id="UP000027920"/>
    </source>
</evidence>
<dbReference type="HOGENOM" id="CLU_2542588_0_0_1"/>
<dbReference type="AlphaFoldDB" id="A0A072P709"/>
<dbReference type="RefSeq" id="XP_013258484.1">
    <property type="nucleotide sequence ID" value="XM_013403030.1"/>
</dbReference>
<reference evidence="1 2" key="1">
    <citation type="submission" date="2013-03" db="EMBL/GenBank/DDBJ databases">
        <title>The Genome Sequence of Exophiala aquamarina CBS 119918.</title>
        <authorList>
            <consortium name="The Broad Institute Genomics Platform"/>
            <person name="Cuomo C."/>
            <person name="de Hoog S."/>
            <person name="Gorbushina A."/>
            <person name="Walker B."/>
            <person name="Young S.K."/>
            <person name="Zeng Q."/>
            <person name="Gargeya S."/>
            <person name="Fitzgerald M."/>
            <person name="Haas B."/>
            <person name="Abouelleil A."/>
            <person name="Allen A.W."/>
            <person name="Alvarado L."/>
            <person name="Arachchi H.M."/>
            <person name="Berlin A.M."/>
            <person name="Chapman S.B."/>
            <person name="Gainer-Dewar J."/>
            <person name="Goldberg J."/>
            <person name="Griggs A."/>
            <person name="Gujja S."/>
            <person name="Hansen M."/>
            <person name="Howarth C."/>
            <person name="Imamovic A."/>
            <person name="Ireland A."/>
            <person name="Larimer J."/>
            <person name="McCowan C."/>
            <person name="Murphy C."/>
            <person name="Pearson M."/>
            <person name="Poon T.W."/>
            <person name="Priest M."/>
            <person name="Roberts A."/>
            <person name="Saif S."/>
            <person name="Shea T."/>
            <person name="Sisk P."/>
            <person name="Sykes S."/>
            <person name="Wortman J."/>
            <person name="Nusbaum C."/>
            <person name="Birren B."/>
        </authorList>
    </citation>
    <scope>NUCLEOTIDE SEQUENCE [LARGE SCALE GENOMIC DNA]</scope>
    <source>
        <strain evidence="1 2">CBS 119918</strain>
    </source>
</reference>
<accession>A0A072P709</accession>